<reference evidence="3" key="1">
    <citation type="journal article" date="2016" name="Proc. Natl. Acad. Sci. U.S.A.">
        <title>Lipid metabolic changes in an early divergent fungus govern the establishment of a mutualistic symbiosis with endobacteria.</title>
        <authorList>
            <person name="Lastovetsky O.A."/>
            <person name="Gaspar M.L."/>
            <person name="Mondo S.J."/>
            <person name="LaButti K.M."/>
            <person name="Sandor L."/>
            <person name="Grigoriev I.V."/>
            <person name="Henry S.A."/>
            <person name="Pawlowska T.E."/>
        </authorList>
    </citation>
    <scope>NUCLEOTIDE SEQUENCE [LARGE SCALE GENOMIC DNA]</scope>
    <source>
        <strain evidence="3">ATCC 52814</strain>
    </source>
</reference>
<accession>A0A1X0R691</accession>
<protein>
    <submittedName>
        <fullName evidence="3">Uncharacterized protein</fullName>
    </submittedName>
</protein>
<evidence type="ECO:0000313" key="3">
    <source>
        <dbReference type="EMBL" id="ORE07481.1"/>
    </source>
</evidence>
<dbReference type="InterPro" id="IPR025187">
    <property type="entry name" value="DUF4112"/>
</dbReference>
<evidence type="ECO:0000256" key="1">
    <source>
        <dbReference type="SAM" id="MobiDB-lite"/>
    </source>
</evidence>
<keyword evidence="2" id="KW-0812">Transmembrane</keyword>
<feature type="compositionally biased region" description="Basic and acidic residues" evidence="1">
    <location>
        <begin position="66"/>
        <end position="94"/>
    </location>
</feature>
<organism evidence="3">
    <name type="scientific">Rhizopus microsporus var. microsporus</name>
    <dbReference type="NCBI Taxonomy" id="86635"/>
    <lineage>
        <taxon>Eukaryota</taxon>
        <taxon>Fungi</taxon>
        <taxon>Fungi incertae sedis</taxon>
        <taxon>Mucoromycota</taxon>
        <taxon>Mucoromycotina</taxon>
        <taxon>Mucoromycetes</taxon>
        <taxon>Mucorales</taxon>
        <taxon>Mucorineae</taxon>
        <taxon>Rhizopodaceae</taxon>
        <taxon>Rhizopus</taxon>
    </lineage>
</organism>
<feature type="region of interest" description="Disordered" evidence="1">
    <location>
        <begin position="54"/>
        <end position="94"/>
    </location>
</feature>
<dbReference type="EMBL" id="KV921903">
    <property type="protein sequence ID" value="ORE07481.1"/>
    <property type="molecule type" value="Genomic_DNA"/>
</dbReference>
<gene>
    <name evidence="3" type="ORF">BCV72DRAFT_335127</name>
</gene>
<sequence>MVQQSDAETESLTLTEDIVLKQVVKDDSESDKELILFSLNESLLMHKEMVERVQNEKDDVEDDYEQERREREAKINEAKRTLEEKQREQGQKRDMLETQAEQLKRELASRETEYRRMESKFQSHMRSTRASDDDVSTIQRDLGSLLQDISDLCEKVPSDFDHQSIDKEKDAETRWLVEKWVVQVMIDDILNKPIQPGVVINSAFGRIFEWVKKRNISWAVRMRQQITTFIVRQSNDDIEQAKKEIVEKIMVVLHFAAQSDIVNLVDRAVRLNLALKCQEALVEIMPIQEGGSFDSQIMNSVTEEEGLISLVIVPPFMEAMAKYALKSLMSDSQRQQQQQLQLQQEQQQSKKKNWWWNKQPKPESILSLEEQRVLKRVKSRAHFLDRGVSCCCFQVGFDGIIGFIPVIGDFLGVLLALQVVHMAMQLDIPNELVSKMMFNIAFDFVIGLVPLAGDILDIMYKCNTKNALLLENYLIKRRRKIMAHDTTVTTSAPVIKTTK</sequence>
<dbReference type="Proteomes" id="UP000242414">
    <property type="component" value="Unassembled WGS sequence"/>
</dbReference>
<evidence type="ECO:0000256" key="2">
    <source>
        <dbReference type="SAM" id="Phobius"/>
    </source>
</evidence>
<name>A0A1X0R691_RHIZD</name>
<dbReference type="PANTHER" id="PTHR35519">
    <property type="entry name" value="MEMBRANE PROTEINS"/>
    <property type="match status" value="1"/>
</dbReference>
<feature type="transmembrane region" description="Helical" evidence="2">
    <location>
        <begin position="432"/>
        <end position="453"/>
    </location>
</feature>
<feature type="transmembrane region" description="Helical" evidence="2">
    <location>
        <begin position="400"/>
        <end position="420"/>
    </location>
</feature>
<keyword evidence="2" id="KW-0472">Membrane</keyword>
<proteinExistence type="predicted"/>
<dbReference type="OrthoDB" id="2439595at2759"/>
<dbReference type="Pfam" id="PF13430">
    <property type="entry name" value="DUF4112"/>
    <property type="match status" value="1"/>
</dbReference>
<dbReference type="AlphaFoldDB" id="A0A1X0R691"/>
<keyword evidence="2" id="KW-1133">Transmembrane helix</keyword>
<dbReference type="VEuPathDB" id="FungiDB:BCV72DRAFT_335127"/>
<dbReference type="PANTHER" id="PTHR35519:SF2">
    <property type="entry name" value="PH DOMAIN PROTEIN"/>
    <property type="match status" value="1"/>
</dbReference>